<accession>A0A370GAH8</accession>
<protein>
    <submittedName>
        <fullName evidence="1">Uncharacterized protein</fullName>
    </submittedName>
</protein>
<reference evidence="1 2" key="1">
    <citation type="submission" date="2018-07" db="EMBL/GenBank/DDBJ databases">
        <title>Genomic Encyclopedia of Type Strains, Phase IV (KMG-IV): sequencing the most valuable type-strain genomes for metagenomic binning, comparative biology and taxonomic classification.</title>
        <authorList>
            <person name="Goeker M."/>
        </authorList>
    </citation>
    <scope>NUCLEOTIDE SEQUENCE [LARGE SCALE GENOMIC DNA]</scope>
    <source>
        <strain evidence="1 2">DSM 5603</strain>
    </source>
</reference>
<gene>
    <name evidence="1" type="ORF">C7453_101597</name>
</gene>
<dbReference type="EMBL" id="QQAW01000001">
    <property type="protein sequence ID" value="RDI40798.1"/>
    <property type="molecule type" value="Genomic_DNA"/>
</dbReference>
<dbReference type="RefSeq" id="WP_114725809.1">
    <property type="nucleotide sequence ID" value="NZ_BJMI01000038.1"/>
</dbReference>
<proteinExistence type="predicted"/>
<dbReference type="Proteomes" id="UP000254958">
    <property type="component" value="Unassembled WGS sequence"/>
</dbReference>
<comment type="caution">
    <text evidence="1">The sequence shown here is derived from an EMBL/GenBank/DDBJ whole genome shotgun (WGS) entry which is preliminary data.</text>
</comment>
<evidence type="ECO:0000313" key="2">
    <source>
        <dbReference type="Proteomes" id="UP000254958"/>
    </source>
</evidence>
<name>A0A370GAH8_GLULI</name>
<keyword evidence="2" id="KW-1185">Reference proteome</keyword>
<dbReference type="AlphaFoldDB" id="A0A370GAH8"/>
<evidence type="ECO:0000313" key="1">
    <source>
        <dbReference type="EMBL" id="RDI40798.1"/>
    </source>
</evidence>
<sequence>MPLGRRLFYDADLSTDGSMSAPPVMPDRITRHACYRLQFARVFPTAAVALFKSTQVSRDSL</sequence>
<organism evidence="1 2">
    <name type="scientific">Gluconacetobacter liquefaciens</name>
    <name type="common">Acetobacter liquefaciens</name>
    <dbReference type="NCBI Taxonomy" id="89584"/>
    <lineage>
        <taxon>Bacteria</taxon>
        <taxon>Pseudomonadati</taxon>
        <taxon>Pseudomonadota</taxon>
        <taxon>Alphaproteobacteria</taxon>
        <taxon>Acetobacterales</taxon>
        <taxon>Acetobacteraceae</taxon>
        <taxon>Gluconacetobacter</taxon>
    </lineage>
</organism>